<dbReference type="InParanoid" id="A0A5J5EGQ1"/>
<reference evidence="5 6" key="1">
    <citation type="submission" date="2019-09" db="EMBL/GenBank/DDBJ databases">
        <title>Draft genome of the ectomycorrhizal ascomycete Sphaerosporella brunnea.</title>
        <authorList>
            <consortium name="DOE Joint Genome Institute"/>
            <person name="Benucci G.M."/>
            <person name="Marozzi G."/>
            <person name="Antonielli L."/>
            <person name="Sanchez S."/>
            <person name="Marco P."/>
            <person name="Wang X."/>
            <person name="Falini L.B."/>
            <person name="Barry K."/>
            <person name="Haridas S."/>
            <person name="Lipzen A."/>
            <person name="Labutti K."/>
            <person name="Grigoriev I.V."/>
            <person name="Murat C."/>
            <person name="Martin F."/>
            <person name="Albertini E."/>
            <person name="Donnini D."/>
            <person name="Bonito G."/>
        </authorList>
    </citation>
    <scope>NUCLEOTIDE SEQUENCE [LARGE SCALE GENOMIC DNA]</scope>
    <source>
        <strain evidence="5 6">Sb_GMNB300</strain>
    </source>
</reference>
<feature type="region of interest" description="Disordered" evidence="4">
    <location>
        <begin position="142"/>
        <end position="161"/>
    </location>
</feature>
<sequence>MSTAAEPITFIPSKRRKLQQFRRRRSSSADPGTPTSAAASISPPSPPDKPATPSIRRPQRRFGLEVSAPKPSESPAVAAELTPEDRALAAEAEALKVVNRFTHQTGQVTDVDKHMMAYVELQMSKRRGEAAPSDATALLTTAAANSPEEAGKSSYWAPTRPEARGATLGKLHEVDLGEEVKQRNIALTAQALSGGGGGEMPGGSGSEVATSSKKSRRRRNSQDIERDRLVEEVLKETRLDLYPEEQDQEEGMDEEGAADDKIAEKFRKEFIDAILSKRRRRGADPKSKGNKKEDKKRPKGPKLGGSRMARAQMREQQGAASGSGARK</sequence>
<comment type="similarity">
    <text evidence="2">Belongs to the TLS1 family.</text>
</comment>
<dbReference type="PANTHER" id="PTHR13486:SF2">
    <property type="entry name" value="SPLICING FACTOR C9ORF78"/>
    <property type="match status" value="1"/>
</dbReference>
<accession>A0A5J5EGQ1</accession>
<feature type="compositionally biased region" description="Gly residues" evidence="4">
    <location>
        <begin position="193"/>
        <end position="205"/>
    </location>
</feature>
<evidence type="ECO:0000256" key="2">
    <source>
        <dbReference type="ARBA" id="ARBA00007643"/>
    </source>
</evidence>
<dbReference type="Pfam" id="PF07052">
    <property type="entry name" value="Hep_59"/>
    <property type="match status" value="1"/>
</dbReference>
<feature type="compositionally biased region" description="Acidic residues" evidence="4">
    <location>
        <begin position="242"/>
        <end position="257"/>
    </location>
</feature>
<dbReference type="PANTHER" id="PTHR13486">
    <property type="entry name" value="TELOMERE LENGTH AND SILENCING PROTEIN 1 TLS1 FAMILY MEMBER"/>
    <property type="match status" value="1"/>
</dbReference>
<organism evidence="5 6">
    <name type="scientific">Sphaerosporella brunnea</name>
    <dbReference type="NCBI Taxonomy" id="1250544"/>
    <lineage>
        <taxon>Eukaryota</taxon>
        <taxon>Fungi</taxon>
        <taxon>Dikarya</taxon>
        <taxon>Ascomycota</taxon>
        <taxon>Pezizomycotina</taxon>
        <taxon>Pezizomycetes</taxon>
        <taxon>Pezizales</taxon>
        <taxon>Pyronemataceae</taxon>
        <taxon>Sphaerosporella</taxon>
    </lineage>
</organism>
<gene>
    <name evidence="5" type="ORF">FN846DRAFT_786699</name>
</gene>
<feature type="compositionally biased region" description="Low complexity" evidence="4">
    <location>
        <begin position="31"/>
        <end position="42"/>
    </location>
</feature>
<feature type="compositionally biased region" description="Basic residues" evidence="4">
    <location>
        <begin position="13"/>
        <end position="26"/>
    </location>
</feature>
<feature type="compositionally biased region" description="Basic and acidic residues" evidence="4">
    <location>
        <begin position="258"/>
        <end position="271"/>
    </location>
</feature>
<keyword evidence="3" id="KW-0539">Nucleus</keyword>
<dbReference type="Proteomes" id="UP000326924">
    <property type="component" value="Unassembled WGS sequence"/>
</dbReference>
<proteinExistence type="inferred from homology"/>
<keyword evidence="6" id="KW-1185">Reference proteome</keyword>
<comment type="caution">
    <text evidence="5">The sequence shown here is derived from an EMBL/GenBank/DDBJ whole genome shotgun (WGS) entry which is preliminary data.</text>
</comment>
<dbReference type="EMBL" id="VXIS01000354">
    <property type="protein sequence ID" value="KAA8894257.1"/>
    <property type="molecule type" value="Genomic_DNA"/>
</dbReference>
<dbReference type="GO" id="GO:0000398">
    <property type="term" value="P:mRNA splicing, via spliceosome"/>
    <property type="evidence" value="ECO:0007669"/>
    <property type="project" value="TreeGrafter"/>
</dbReference>
<name>A0A5J5EGQ1_9PEZI</name>
<feature type="region of interest" description="Disordered" evidence="4">
    <location>
        <begin position="1"/>
        <end position="78"/>
    </location>
</feature>
<dbReference type="OrthoDB" id="5627at2759"/>
<evidence type="ECO:0000256" key="4">
    <source>
        <dbReference type="SAM" id="MobiDB-lite"/>
    </source>
</evidence>
<feature type="compositionally biased region" description="Basic and acidic residues" evidence="4">
    <location>
        <begin position="220"/>
        <end position="241"/>
    </location>
</feature>
<evidence type="ECO:0000256" key="3">
    <source>
        <dbReference type="ARBA" id="ARBA00023242"/>
    </source>
</evidence>
<evidence type="ECO:0000313" key="5">
    <source>
        <dbReference type="EMBL" id="KAA8894257.1"/>
    </source>
</evidence>
<evidence type="ECO:0000313" key="6">
    <source>
        <dbReference type="Proteomes" id="UP000326924"/>
    </source>
</evidence>
<feature type="region of interest" description="Disordered" evidence="4">
    <location>
        <begin position="191"/>
        <end position="327"/>
    </location>
</feature>
<evidence type="ECO:0000256" key="1">
    <source>
        <dbReference type="ARBA" id="ARBA00004123"/>
    </source>
</evidence>
<dbReference type="AlphaFoldDB" id="A0A5J5EGQ1"/>
<dbReference type="GO" id="GO:0005681">
    <property type="term" value="C:spliceosomal complex"/>
    <property type="evidence" value="ECO:0007669"/>
    <property type="project" value="TreeGrafter"/>
</dbReference>
<dbReference type="InterPro" id="IPR010756">
    <property type="entry name" value="Tls1-like"/>
</dbReference>
<comment type="subcellular location">
    <subcellularLocation>
        <location evidence="1">Nucleus</location>
    </subcellularLocation>
</comment>
<feature type="compositionally biased region" description="Basic and acidic residues" evidence="4">
    <location>
        <begin position="282"/>
        <end position="296"/>
    </location>
</feature>
<protein>
    <submittedName>
        <fullName evidence="5">Hepatocellular carcinoma-associated antigen 59-domain-containing protein</fullName>
    </submittedName>
</protein>